<dbReference type="Proteomes" id="UP001231701">
    <property type="component" value="Chromosome"/>
</dbReference>
<dbReference type="Pfam" id="PF05239">
    <property type="entry name" value="PRC"/>
    <property type="match status" value="1"/>
</dbReference>
<dbReference type="SUPFAM" id="SSF50346">
    <property type="entry name" value="PRC-barrel domain"/>
    <property type="match status" value="2"/>
</dbReference>
<dbReference type="RefSeq" id="WP_306693540.1">
    <property type="nucleotide sequence ID" value="NZ_CP121271.1"/>
</dbReference>
<dbReference type="AlphaFoldDB" id="A0AAX3ZV30"/>
<proteinExistence type="predicted"/>
<sequence length="141" mass="14831">MLFTEVRGLPVLVPDGGGPVGTVTSLTVDVASRAVSRLRLRRGRFRGETALPWEAVLSVGPGAVRVGSAEAAESAPVHHELLGHRVLTENGTARGTVLDVAFAPETGRVLAVFTTRGEVPPDRLLGLGDHALVVRTAWAVR</sequence>
<organism evidence="2 3">
    <name type="scientific">Streptomyces rochei</name>
    <name type="common">Streptomyces parvullus</name>
    <dbReference type="NCBI Taxonomy" id="1928"/>
    <lineage>
        <taxon>Bacteria</taxon>
        <taxon>Bacillati</taxon>
        <taxon>Actinomycetota</taxon>
        <taxon>Actinomycetes</taxon>
        <taxon>Kitasatosporales</taxon>
        <taxon>Streptomycetaceae</taxon>
        <taxon>Streptomyces</taxon>
        <taxon>Streptomyces rochei group</taxon>
    </lineage>
</organism>
<evidence type="ECO:0000259" key="1">
    <source>
        <dbReference type="Pfam" id="PF05239"/>
    </source>
</evidence>
<feature type="domain" description="PRC-barrel" evidence="1">
    <location>
        <begin position="79"/>
        <end position="122"/>
    </location>
</feature>
<evidence type="ECO:0000313" key="3">
    <source>
        <dbReference type="Proteomes" id="UP001231701"/>
    </source>
</evidence>
<evidence type="ECO:0000313" key="2">
    <source>
        <dbReference type="EMBL" id="WMC90613.1"/>
    </source>
</evidence>
<dbReference type="EMBL" id="CP121271">
    <property type="protein sequence ID" value="WMC90613.1"/>
    <property type="molecule type" value="Genomic_DNA"/>
</dbReference>
<reference evidence="2" key="1">
    <citation type="submission" date="2023-03" db="EMBL/GenBank/DDBJ databases">
        <title>Borrelidin-producing and root-colonizing Streptomyces rochei is a potent biopesticide for soil-borne oomycete-caused plant diseases.</title>
        <authorList>
            <person name="Zhou D."/>
            <person name="Wang X."/>
            <person name="Navarro-Munoz J.C."/>
            <person name="Li W."/>
            <person name="Li J."/>
            <person name="Jiu M."/>
            <person name="Deng S."/>
            <person name="Ye Y."/>
            <person name="Daly P."/>
            <person name="Wei L."/>
        </authorList>
    </citation>
    <scope>NUCLEOTIDE SEQUENCE</scope>
    <source>
        <strain evidence="2">JK1</strain>
    </source>
</reference>
<accession>A0AAX3ZV30</accession>
<name>A0AAX3ZV30_STRRO</name>
<dbReference type="InterPro" id="IPR011033">
    <property type="entry name" value="PRC_barrel-like_sf"/>
</dbReference>
<gene>
    <name evidence="2" type="ORF">P7W03_04230</name>
</gene>
<protein>
    <submittedName>
        <fullName evidence="2">PRC-barrel domain-containing protein</fullName>
    </submittedName>
</protein>
<dbReference type="InterPro" id="IPR027275">
    <property type="entry name" value="PRC-brl_dom"/>
</dbReference>
<dbReference type="GeneID" id="90941204"/>